<keyword evidence="2" id="KW-1185">Reference proteome</keyword>
<evidence type="ECO:0000313" key="2">
    <source>
        <dbReference type="Proteomes" id="UP000789525"/>
    </source>
</evidence>
<reference evidence="1" key="1">
    <citation type="submission" date="2021-06" db="EMBL/GenBank/DDBJ databases">
        <authorList>
            <person name="Kallberg Y."/>
            <person name="Tangrot J."/>
            <person name="Rosling A."/>
        </authorList>
    </citation>
    <scope>NUCLEOTIDE SEQUENCE</scope>
    <source>
        <strain evidence="1">CL356</strain>
    </source>
</reference>
<dbReference type="EMBL" id="CAJVPT010054958">
    <property type="protein sequence ID" value="CAG8754307.1"/>
    <property type="molecule type" value="Genomic_DNA"/>
</dbReference>
<comment type="caution">
    <text evidence="1">The sequence shown here is derived from an EMBL/GenBank/DDBJ whole genome shotgun (WGS) entry which is preliminary data.</text>
</comment>
<name>A0ACA9QJ73_9GLOM</name>
<protein>
    <submittedName>
        <fullName evidence="1">9820_t:CDS:1</fullName>
    </submittedName>
</protein>
<organism evidence="1 2">
    <name type="scientific">Acaulospora colombiana</name>
    <dbReference type="NCBI Taxonomy" id="27376"/>
    <lineage>
        <taxon>Eukaryota</taxon>
        <taxon>Fungi</taxon>
        <taxon>Fungi incertae sedis</taxon>
        <taxon>Mucoromycota</taxon>
        <taxon>Glomeromycotina</taxon>
        <taxon>Glomeromycetes</taxon>
        <taxon>Diversisporales</taxon>
        <taxon>Acaulosporaceae</taxon>
        <taxon>Acaulospora</taxon>
    </lineage>
</organism>
<evidence type="ECO:0000313" key="1">
    <source>
        <dbReference type="EMBL" id="CAG8754307.1"/>
    </source>
</evidence>
<sequence>RDDDDQENPDDLGLSLVERIHSHQHDTCQTETSQPKEDLLNESVAYN</sequence>
<feature type="non-terminal residue" evidence="1">
    <location>
        <position position="1"/>
    </location>
</feature>
<dbReference type="Proteomes" id="UP000789525">
    <property type="component" value="Unassembled WGS sequence"/>
</dbReference>
<proteinExistence type="predicted"/>
<gene>
    <name evidence="1" type="ORF">ACOLOM_LOCUS12869</name>
</gene>
<accession>A0ACA9QJ73</accession>